<keyword evidence="2" id="KW-0285">Flavoprotein</keyword>
<dbReference type="InterPro" id="IPR000415">
    <property type="entry name" value="Nitroreductase-like"/>
</dbReference>
<reference evidence="6" key="1">
    <citation type="submission" date="2020-07" db="EMBL/GenBank/DDBJ databases">
        <title>Genomic analysis of a strain of Sedimentibacter Hydroxybenzoicus DSM7310.</title>
        <authorList>
            <person name="Ma S."/>
        </authorList>
    </citation>
    <scope>NUCLEOTIDE SEQUENCE</scope>
    <source>
        <strain evidence="6">DSM 7310</strain>
    </source>
</reference>
<keyword evidence="4" id="KW-0560">Oxidoreductase</keyword>
<dbReference type="GO" id="GO:0016491">
    <property type="term" value="F:oxidoreductase activity"/>
    <property type="evidence" value="ECO:0007669"/>
    <property type="project" value="UniProtKB-KW"/>
</dbReference>
<dbReference type="RefSeq" id="WP_179239079.1">
    <property type="nucleotide sequence ID" value="NZ_JACBNQ010000020.1"/>
</dbReference>
<dbReference type="PANTHER" id="PTHR43425">
    <property type="entry name" value="OXYGEN-INSENSITIVE NADPH NITROREDUCTASE"/>
    <property type="match status" value="1"/>
</dbReference>
<evidence type="ECO:0000313" key="7">
    <source>
        <dbReference type="Proteomes" id="UP000611629"/>
    </source>
</evidence>
<dbReference type="Gene3D" id="3.40.109.10">
    <property type="entry name" value="NADH Oxidase"/>
    <property type="match status" value="1"/>
</dbReference>
<keyword evidence="7" id="KW-1185">Reference proteome</keyword>
<protein>
    <submittedName>
        <fullName evidence="6">Nitroreductase family protein</fullName>
    </submittedName>
</protein>
<keyword evidence="3" id="KW-0288">FMN</keyword>
<dbReference type="InterPro" id="IPR029479">
    <property type="entry name" value="Nitroreductase"/>
</dbReference>
<evidence type="ECO:0000256" key="3">
    <source>
        <dbReference type="ARBA" id="ARBA00022643"/>
    </source>
</evidence>
<dbReference type="SUPFAM" id="SSF55469">
    <property type="entry name" value="FMN-dependent nitroreductase-like"/>
    <property type="match status" value="1"/>
</dbReference>
<evidence type="ECO:0000259" key="5">
    <source>
        <dbReference type="Pfam" id="PF00881"/>
    </source>
</evidence>
<accession>A0A974BM63</accession>
<feature type="domain" description="Nitroreductase" evidence="5">
    <location>
        <begin position="9"/>
        <end position="167"/>
    </location>
</feature>
<comment type="similarity">
    <text evidence="1">Belongs to the flavin oxidoreductase frp family.</text>
</comment>
<dbReference type="PANTHER" id="PTHR43425:SF2">
    <property type="entry name" value="OXYGEN-INSENSITIVE NADPH NITROREDUCTASE"/>
    <property type="match status" value="1"/>
</dbReference>
<gene>
    <name evidence="6" type="ORF">HZF24_14605</name>
</gene>
<comment type="caution">
    <text evidence="6">The sequence shown here is derived from an EMBL/GenBank/DDBJ whole genome shotgun (WGS) entry which is preliminary data.</text>
</comment>
<evidence type="ECO:0000313" key="6">
    <source>
        <dbReference type="EMBL" id="NYB75376.1"/>
    </source>
</evidence>
<dbReference type="AlphaFoldDB" id="A0A974BM63"/>
<evidence type="ECO:0000256" key="1">
    <source>
        <dbReference type="ARBA" id="ARBA00008366"/>
    </source>
</evidence>
<evidence type="ECO:0000256" key="2">
    <source>
        <dbReference type="ARBA" id="ARBA00022630"/>
    </source>
</evidence>
<sequence length="241" mass="27965">MNDVIELLKSHTSIRKFNETKIADEQAQYIIDSAMRGATAGNMMAYSIIKIRSKETLSKLAKSCDNQPFIESADLALLFVADSYKWHRFFWQRNINEAFPDYKGPCISDFMLGVQDGMIAAQNAVIAAESLGIGTCYIGDIMENYEYHRELFNLPEYTMPITLVVMGNYDTKPQIRDRFDKSCVVFDEVYPTISEEFINNMFLKNESKDSDFAVKFYKRKIDAPFFKEMIRSIKKYINEWN</sequence>
<dbReference type="Proteomes" id="UP000611629">
    <property type="component" value="Unassembled WGS sequence"/>
</dbReference>
<name>A0A974BM63_SEDHY</name>
<proteinExistence type="inferred from homology"/>
<organism evidence="6 7">
    <name type="scientific">Sedimentibacter hydroxybenzoicus DSM 7310</name>
    <dbReference type="NCBI Taxonomy" id="1123245"/>
    <lineage>
        <taxon>Bacteria</taxon>
        <taxon>Bacillati</taxon>
        <taxon>Bacillota</taxon>
        <taxon>Tissierellia</taxon>
        <taxon>Sedimentibacter</taxon>
    </lineage>
</organism>
<evidence type="ECO:0000256" key="4">
    <source>
        <dbReference type="ARBA" id="ARBA00023002"/>
    </source>
</evidence>
<dbReference type="Pfam" id="PF00881">
    <property type="entry name" value="Nitroreductase"/>
    <property type="match status" value="1"/>
</dbReference>
<dbReference type="InterPro" id="IPR016446">
    <property type="entry name" value="Flavin_OxRdtase_Frp"/>
</dbReference>
<dbReference type="EMBL" id="JACBNQ010000020">
    <property type="protein sequence ID" value="NYB75376.1"/>
    <property type="molecule type" value="Genomic_DNA"/>
</dbReference>